<dbReference type="NCBIfam" id="NF038128">
    <property type="entry name" value="choice_anch_J"/>
    <property type="match status" value="1"/>
</dbReference>
<dbReference type="GO" id="GO:0006508">
    <property type="term" value="P:proteolysis"/>
    <property type="evidence" value="ECO:0007669"/>
    <property type="project" value="UniProtKB-KW"/>
</dbReference>
<dbReference type="InterPro" id="IPR000601">
    <property type="entry name" value="PKD_dom"/>
</dbReference>
<dbReference type="CDD" id="cd00146">
    <property type="entry name" value="PKD"/>
    <property type="match status" value="1"/>
</dbReference>
<keyword evidence="8" id="KW-1015">Disulfide bond</keyword>
<proteinExistence type="inferred from homology"/>
<dbReference type="InterPro" id="IPR026444">
    <property type="entry name" value="Secre_tail"/>
</dbReference>
<dbReference type="InterPro" id="IPR013320">
    <property type="entry name" value="ConA-like_dom_sf"/>
</dbReference>
<keyword evidence="5" id="KW-0378">Hydrolase</keyword>
<dbReference type="GO" id="GO:0005975">
    <property type="term" value="P:carbohydrate metabolic process"/>
    <property type="evidence" value="ECO:0007669"/>
    <property type="project" value="UniProtKB-ARBA"/>
</dbReference>
<evidence type="ECO:0000256" key="4">
    <source>
        <dbReference type="ARBA" id="ARBA00022729"/>
    </source>
</evidence>
<feature type="signal peptide" evidence="9">
    <location>
        <begin position="1"/>
        <end position="24"/>
    </location>
</feature>
<reference evidence="11 12" key="1">
    <citation type="submission" date="2020-08" db="EMBL/GenBank/DDBJ databases">
        <title>Hymenobacter sp. S2-20-2 genome sequencing.</title>
        <authorList>
            <person name="Jin L."/>
        </authorList>
    </citation>
    <scope>NUCLEOTIDE SEQUENCE [LARGE SCALE GENOMIC DNA]</scope>
    <source>
        <strain evidence="11 12">S2-20-2</strain>
    </source>
</reference>
<gene>
    <name evidence="11" type="ORF">H4317_09155</name>
</gene>
<dbReference type="PANTHER" id="PTHR47466">
    <property type="match status" value="1"/>
</dbReference>
<evidence type="ECO:0000256" key="6">
    <source>
        <dbReference type="ARBA" id="ARBA00022833"/>
    </source>
</evidence>
<dbReference type="SUPFAM" id="SSF49899">
    <property type="entry name" value="Concanavalin A-like lectins/glucanases"/>
    <property type="match status" value="1"/>
</dbReference>
<dbReference type="AlphaFoldDB" id="A0A7G7WC47"/>
<keyword evidence="2" id="KW-0645">Protease</keyword>
<dbReference type="Proteomes" id="UP000515489">
    <property type="component" value="Chromosome"/>
</dbReference>
<dbReference type="SUPFAM" id="SSF49299">
    <property type="entry name" value="PKD domain"/>
    <property type="match status" value="1"/>
</dbReference>
<keyword evidence="12" id="KW-1185">Reference proteome</keyword>
<dbReference type="NCBIfam" id="TIGR04183">
    <property type="entry name" value="Por_Secre_tail"/>
    <property type="match status" value="1"/>
</dbReference>
<dbReference type="InterPro" id="IPR022409">
    <property type="entry name" value="PKD/Chitinase_dom"/>
</dbReference>
<dbReference type="Gene3D" id="2.60.120.260">
    <property type="entry name" value="Galactose-binding domain-like"/>
    <property type="match status" value="1"/>
</dbReference>
<feature type="chain" id="PRO_5028949011" evidence="9">
    <location>
        <begin position="25"/>
        <end position="737"/>
    </location>
</feature>
<dbReference type="GO" id="GO:0008237">
    <property type="term" value="F:metallopeptidase activity"/>
    <property type="evidence" value="ECO:0007669"/>
    <property type="project" value="UniProtKB-KW"/>
</dbReference>
<dbReference type="KEGG" id="hsk:H4317_09155"/>
<dbReference type="InterPro" id="IPR024079">
    <property type="entry name" value="MetalloPept_cat_dom_sf"/>
</dbReference>
<evidence type="ECO:0000256" key="1">
    <source>
        <dbReference type="ARBA" id="ARBA00008721"/>
    </source>
</evidence>
<evidence type="ECO:0000256" key="7">
    <source>
        <dbReference type="ARBA" id="ARBA00023049"/>
    </source>
</evidence>
<keyword evidence="6" id="KW-0862">Zinc</keyword>
<organism evidence="11 12">
    <name type="scientific">Hymenobacter sediminicola</name>
    <dbReference type="NCBI Taxonomy" id="2761579"/>
    <lineage>
        <taxon>Bacteria</taxon>
        <taxon>Pseudomonadati</taxon>
        <taxon>Bacteroidota</taxon>
        <taxon>Cytophagia</taxon>
        <taxon>Cytophagales</taxon>
        <taxon>Hymenobacteraceae</taxon>
        <taxon>Hymenobacter</taxon>
    </lineage>
</organism>
<dbReference type="Gene3D" id="2.60.40.10">
    <property type="entry name" value="Immunoglobulins"/>
    <property type="match status" value="1"/>
</dbReference>
<protein>
    <submittedName>
        <fullName evidence="11">T9SS type A sorting domain-containing protein</fullName>
    </submittedName>
</protein>
<dbReference type="RefSeq" id="WP_185889815.1">
    <property type="nucleotide sequence ID" value="NZ_CP060202.1"/>
</dbReference>
<evidence type="ECO:0000259" key="10">
    <source>
        <dbReference type="PROSITE" id="PS50093"/>
    </source>
</evidence>
<evidence type="ECO:0000256" key="5">
    <source>
        <dbReference type="ARBA" id="ARBA00022801"/>
    </source>
</evidence>
<dbReference type="Gene3D" id="3.40.390.10">
    <property type="entry name" value="Collagenase (Catalytic Domain)"/>
    <property type="match status" value="1"/>
</dbReference>
<dbReference type="PANTHER" id="PTHR47466:SF1">
    <property type="entry name" value="METALLOPROTEASE MEP1 (AFU_ORTHOLOGUE AFUA_1G07730)-RELATED"/>
    <property type="match status" value="1"/>
</dbReference>
<evidence type="ECO:0000256" key="9">
    <source>
        <dbReference type="SAM" id="SignalP"/>
    </source>
</evidence>
<dbReference type="EMBL" id="CP060202">
    <property type="protein sequence ID" value="QNH63940.1"/>
    <property type="molecule type" value="Genomic_DNA"/>
</dbReference>
<feature type="domain" description="PKD" evidence="10">
    <location>
        <begin position="365"/>
        <end position="455"/>
    </location>
</feature>
<dbReference type="InterPro" id="IPR008754">
    <property type="entry name" value="Peptidase_M43"/>
</dbReference>
<evidence type="ECO:0000256" key="8">
    <source>
        <dbReference type="ARBA" id="ARBA00023157"/>
    </source>
</evidence>
<dbReference type="InterPro" id="IPR013783">
    <property type="entry name" value="Ig-like_fold"/>
</dbReference>
<evidence type="ECO:0000256" key="3">
    <source>
        <dbReference type="ARBA" id="ARBA00022723"/>
    </source>
</evidence>
<name>A0A7G7WC47_9BACT</name>
<evidence type="ECO:0000313" key="11">
    <source>
        <dbReference type="EMBL" id="QNH63940.1"/>
    </source>
</evidence>
<keyword evidence="7" id="KW-0482">Metalloprotease</keyword>
<dbReference type="InterPro" id="IPR035986">
    <property type="entry name" value="PKD_dom_sf"/>
</dbReference>
<dbReference type="Pfam" id="PF18911">
    <property type="entry name" value="PKD_4"/>
    <property type="match status" value="1"/>
</dbReference>
<dbReference type="SUPFAM" id="SSF55486">
    <property type="entry name" value="Metalloproteases ('zincins'), catalytic domain"/>
    <property type="match status" value="1"/>
</dbReference>
<sequence>MQIKRLPKLLLLLAVLLTQFSASAQQLRTRYPEQYYGFRCASDSMQQLEWRRNPAAEQDYRAFIKGVAMMSAEDQARILATPDVTVPVVVHVIHQGGASNISDAQVDDAIRILNEDYSKTNRDTADVIAAFQPLYANVGFRFRLAKLDPDGNCTTGITRTYSSLTASAGNNVKDLIRWDPNRYLNIWVVDNIASGAGGYAYLPCPGTGIDGIVIRNTQFASIGRSCGSNFCNRSLTHEVGHYFGLPHTWGGTNTPGDPANCGLDDGIADTPNTSGVTSGCPSTTYRPCNPNSTTGSTTPNNNPNGILANVQNYMDYATCAKMFTTGQKMVMRASLTRLCRNTLVSAQNLLETGTSDGFQAAPCAPVAAFQSSATSVCEGSSLTFTDYTYNFTYNAATTQYDWRFPGGTPATSSARNPTVTYPTGGSYDVTLIVITPNGRDTLTRTQLVQVQGVNSGERAPLVESFENQNFPQNYANAPIRNWRVLSNQPGDEPLSWQRVTGVASNGSAYLMAPNNFLTDGTESILISPNINLSSISSTPTLVFDRAYARRSATINDVLRVSFSIDCGVTWSSPLTYSAAALNTKGNVTQVGFSPTSVTDWQPITVPLSSAYQGSQRFLVRFVAISNAGNPIYLDNVRILDPLGTQDAEMARRGISVYPNPLTAETAVHFTLPTAERAAVRLTDMLGRDVTSIAGKTYGAGAHAIRLQGADGKTLTAGVYLVHLTLGQQTFTTKVLVN</sequence>
<dbReference type="GO" id="GO:0004553">
    <property type="term" value="F:hydrolase activity, hydrolyzing O-glycosyl compounds"/>
    <property type="evidence" value="ECO:0007669"/>
    <property type="project" value="UniProtKB-ARBA"/>
</dbReference>
<dbReference type="PROSITE" id="PS50093">
    <property type="entry name" value="PKD"/>
    <property type="match status" value="1"/>
</dbReference>
<keyword evidence="3" id="KW-0479">Metal-binding</keyword>
<evidence type="ECO:0000256" key="2">
    <source>
        <dbReference type="ARBA" id="ARBA00022670"/>
    </source>
</evidence>
<evidence type="ECO:0000313" key="12">
    <source>
        <dbReference type="Proteomes" id="UP000515489"/>
    </source>
</evidence>
<dbReference type="SMART" id="SM00089">
    <property type="entry name" value="PKD"/>
    <property type="match status" value="1"/>
</dbReference>
<accession>A0A7G7WC47</accession>
<comment type="similarity">
    <text evidence="1">Belongs to the peptidase M43B family.</text>
</comment>
<keyword evidence="4 9" id="KW-0732">Signal</keyword>
<dbReference type="Pfam" id="PF05572">
    <property type="entry name" value="Peptidase_M43"/>
    <property type="match status" value="1"/>
</dbReference>
<dbReference type="GO" id="GO:0046872">
    <property type="term" value="F:metal ion binding"/>
    <property type="evidence" value="ECO:0007669"/>
    <property type="project" value="UniProtKB-KW"/>
</dbReference>